<dbReference type="EMBL" id="VTOW01000001">
    <property type="protein sequence ID" value="NKE70107.1"/>
    <property type="molecule type" value="Genomic_DNA"/>
</dbReference>
<dbReference type="InterPro" id="IPR014162">
    <property type="entry name" value="CpoB_C"/>
</dbReference>
<evidence type="ECO:0000259" key="5">
    <source>
        <dbReference type="Pfam" id="PF13525"/>
    </source>
</evidence>
<evidence type="ECO:0000256" key="2">
    <source>
        <dbReference type="PROSITE-ProRule" id="PRU00339"/>
    </source>
</evidence>
<gene>
    <name evidence="6" type="primary">ybgF</name>
    <name evidence="6" type="ORF">MNODULE_05040</name>
</gene>
<dbReference type="HAMAP" id="MF_02066">
    <property type="entry name" value="CpoB"/>
    <property type="match status" value="1"/>
</dbReference>
<dbReference type="SUPFAM" id="SSF48452">
    <property type="entry name" value="TPR-like"/>
    <property type="match status" value="1"/>
</dbReference>
<proteinExistence type="inferred from homology"/>
<evidence type="ECO:0000256" key="3">
    <source>
        <dbReference type="SAM" id="Coils"/>
    </source>
</evidence>
<comment type="caution">
    <text evidence="6">The sequence shown here is derived from an EMBL/GenBank/DDBJ whole genome shotgun (WGS) entry which is preliminary data.</text>
</comment>
<keyword evidence="3" id="KW-0175">Coiled coil</keyword>
<dbReference type="PROSITE" id="PS51257">
    <property type="entry name" value="PROKAR_LIPOPROTEIN"/>
    <property type="match status" value="1"/>
</dbReference>
<protein>
    <submittedName>
        <fullName evidence="6">Tol-pal system protein YbgF</fullName>
    </submittedName>
</protein>
<feature type="domain" description="Outer membrane lipoprotein BamD-like" evidence="5">
    <location>
        <begin position="205"/>
        <end position="278"/>
    </location>
</feature>
<dbReference type="GO" id="GO:0051301">
    <property type="term" value="P:cell division"/>
    <property type="evidence" value="ECO:0007669"/>
    <property type="project" value="InterPro"/>
</dbReference>
<dbReference type="AlphaFoldDB" id="A0A7X6DMS4"/>
<evidence type="ECO:0000256" key="4">
    <source>
        <dbReference type="SAM" id="MobiDB-lite"/>
    </source>
</evidence>
<reference evidence="6 7" key="1">
    <citation type="journal article" date="2020" name="Nature">
        <title>Bacterial chemolithoautotrophy via manganese oxidation.</title>
        <authorList>
            <person name="Yu H."/>
            <person name="Leadbetter J.R."/>
        </authorList>
    </citation>
    <scope>NUCLEOTIDE SEQUENCE [LARGE SCALE GENOMIC DNA]</scope>
    <source>
        <strain evidence="6 7">Mn-1</strain>
    </source>
</reference>
<feature type="coiled-coil region" evidence="3">
    <location>
        <begin position="33"/>
        <end position="60"/>
    </location>
</feature>
<keyword evidence="1" id="KW-0732">Signal</keyword>
<keyword evidence="2" id="KW-0802">TPR repeat</keyword>
<dbReference type="InterPro" id="IPR039565">
    <property type="entry name" value="BamD-like"/>
</dbReference>
<feature type="repeat" description="TPR" evidence="2">
    <location>
        <begin position="204"/>
        <end position="237"/>
    </location>
</feature>
<dbReference type="InterPro" id="IPR011990">
    <property type="entry name" value="TPR-like_helical_dom_sf"/>
</dbReference>
<evidence type="ECO:0000256" key="1">
    <source>
        <dbReference type="ARBA" id="ARBA00022729"/>
    </source>
</evidence>
<dbReference type="Pfam" id="PF13525">
    <property type="entry name" value="YfiO"/>
    <property type="match status" value="1"/>
</dbReference>
<dbReference type="PROSITE" id="PS50005">
    <property type="entry name" value="TPR"/>
    <property type="match status" value="1"/>
</dbReference>
<organism evidence="6 7">
    <name type="scientific">Candidatus Manganitrophus noduliformans</name>
    <dbReference type="NCBI Taxonomy" id="2606439"/>
    <lineage>
        <taxon>Bacteria</taxon>
        <taxon>Pseudomonadati</taxon>
        <taxon>Nitrospirota</taxon>
        <taxon>Nitrospiria</taxon>
        <taxon>Candidatus Troglogloeales</taxon>
        <taxon>Candidatus Manganitrophaceae</taxon>
        <taxon>Candidatus Manganitrophus</taxon>
    </lineage>
</organism>
<dbReference type="Pfam" id="PF13174">
    <property type="entry name" value="TPR_6"/>
    <property type="match status" value="1"/>
</dbReference>
<dbReference type="Proteomes" id="UP000534783">
    <property type="component" value="Unassembled WGS sequence"/>
</dbReference>
<dbReference type="Gene3D" id="1.25.40.10">
    <property type="entry name" value="Tetratricopeptide repeat domain"/>
    <property type="match status" value="1"/>
</dbReference>
<sequence length="288" mass="32245">MSRRRRLDSLRNGILGGMVLFISLTGCALQSSMVEMESDVDTMRRHNRELQGRLERLEKGALTPGTPASGSKLPAEMVVRMDGLGTDLQMLTGRVDEGNHLLSSLSKRMEDQSFRTEELLSRLDALEARVQALEKGAPVKAPDPNEGKTILPGRTIDPKSSGASLTPTEAYNLAYNDYLRGNYDIAIMGFQNFVRQYPGSGLIPQAIYWTGESYYNKRSYNKAIEQFELVLRDYPKSEKAPNALLKEGFAYLEMGDRIKGRLFLKKVIENFPNSNESNLAKDKLASLR</sequence>
<dbReference type="InterPro" id="IPR034706">
    <property type="entry name" value="CpoB"/>
</dbReference>
<name>A0A7X6DMS4_9BACT</name>
<accession>A0A7X6DMS4</accession>
<dbReference type="InterPro" id="IPR019734">
    <property type="entry name" value="TPR_rpt"/>
</dbReference>
<evidence type="ECO:0000313" key="6">
    <source>
        <dbReference type="EMBL" id="NKE70107.1"/>
    </source>
</evidence>
<keyword evidence="7" id="KW-1185">Reference proteome</keyword>
<evidence type="ECO:0000313" key="7">
    <source>
        <dbReference type="Proteomes" id="UP000534783"/>
    </source>
</evidence>
<feature type="region of interest" description="Disordered" evidence="4">
    <location>
        <begin position="138"/>
        <end position="163"/>
    </location>
</feature>
<dbReference type="NCBIfam" id="TIGR02795">
    <property type="entry name" value="tol_pal_ybgF"/>
    <property type="match status" value="1"/>
</dbReference>